<comment type="cofactor">
    <cofactor evidence="1">
        <name>Mn(2+)</name>
        <dbReference type="ChEBI" id="CHEBI:29035"/>
    </cofactor>
</comment>
<sequence>MEMEVERVANPWKRKFEALDSAPPEAEPMDTDSVSIPTEYQLKVYEVAMKRNTIAMLDNEAGKSMISIIMIKEIGRSLKSKGGQKKLIAFLVPTVHLVHQQFKEIQHTDLLVGQYYGALGVDDWNAETWEKEINKLDVLVMTPQILLDALRKAYICFDVFGFIVIDECHRASGNHPYAKIMEEFYHKASVKPKIFGMTASPVVRKGTLSFKDSNQQMGELESLLDSQVLTLEGRVEVELEQYVSSAKSVCRFYDPSPVDLDIKEKLESAMSKFNAVLLELEKSLPSQNTEIDNRWKILKDRMASNHSNIVFCFENLGLLCTYEAVKVCMESSPMVQEECEVFKESFVQYEKFLSEVLSIIEGALEHKDPSNVKGGLGSLATGQISPKLLELLEIFRSFEKETELVCIVFVERVIAAKVIERVMKKRGDFSHLNVSYSTGSSSGVGSLSSKGHLDFTESFRDAKVNLLFSTDLEEGINVAKCSCVIRFDLPKTVRSCIQSRGLARHKDSHYIIMLERGNTKQLDDMLSIARSESSGMDTAVDREPTDSPFKACNTKEVASYVVESTGASVDADSSISLVHRYCQTLPLRNSVSPKPTFEFSTEGNLHRCKLTLPPDASFQTLTGPAAGTPNASKKLAFLDACKKLHLMGGLDDRLIPLKRGSLPKKDSTLIGPLPSKKGSLPNKDSIMKSDTKLTNAKGVTPGAGTTKRKELHGSVRTRLLSGTWGDKLGDVTFHAYQMDFACNIVEQKYSSFVLLLESELADDVGNIEVDLYLLSKFVKASVSSCGQMPLDAQQVEKAKYFQQLIFNGLYGKLFVKSSGSRKFIFETDELLWDPSQMYLLLPLEPEDIATVRPVINWTGIHSAVSTIEFMKTNALLNLQQRKTVDEDTSIHMCEDRTEVNSDTIHLADRSATIDGLKEMVVVAVHTGRIYSIVDIVEGTSGSTPFEGGCDASYSSFADYYHKKYGIVLKHPQQPLLLLKQSHNSHNLLVDFRKEERDSSEKDGYEGVQRKPQQRAHIPPELLVGTDISTYILKPFYLFPSVMQRLETLMLASQLREEISYRAGCCSIPSSLILEALSTQRCNESFSMERLELLGDSLLKYAVSCHLFLKHPEMCEGQLTFNRTRIISNSALHKFGTDRKLQEYVRDCAFEPRRWTAPGQHSIWPSPCNHQLDTREVPLDDRFFSENTVKLGKTCDRGHRWIVSKTVSDCVEALIGAYYVGGGLTAAVSFMKWLGIEADFEHSLVDDAIRTASLYCHAPKAEDIGALESKLGYNFSTKGLLLEAITHAAQTEEEDVNYSYERLEFLGDAVLDILVTRHLYESHSEVDPGLLTDMRSASVNNDNFALSAVRWNLHPHLQSVSSSLKGQISEFVSAVSTMSTSALTPDIKSPKVLGDLVESIAGAVLIDSKLNLDEVWRVFKPILSPLVTPEKLELPPSRELTELCDSLGYFIKQHYFTESDLVHARLKLQLETVLLNGHGSGPNSKAAKGMAALQLLQKLESRGIRSSKRPKHNSDSEPPPLPVSDGETERKIVQSQQERDEDPSGTECSSQKADVPVIPQIETKKGGPRNSLYALCKKLQWPMPSFQTTETKSRTAITFGDMTSFCRFESRINLIIPDYGTLELSGEARGDKKNSYDTAAIAMLHELERRGRIRIGE</sequence>
<dbReference type="SMART" id="SM00535">
    <property type="entry name" value="RIBOc"/>
    <property type="match status" value="2"/>
</dbReference>
<dbReference type="PROSITE" id="PS51194">
    <property type="entry name" value="HELICASE_CTER"/>
    <property type="match status" value="1"/>
</dbReference>
<evidence type="ECO:0000256" key="15">
    <source>
        <dbReference type="ARBA" id="ARBA00023211"/>
    </source>
</evidence>
<evidence type="ECO:0000256" key="8">
    <source>
        <dbReference type="ARBA" id="ARBA00022759"/>
    </source>
</evidence>
<dbReference type="Proteomes" id="UP001567538">
    <property type="component" value="Unassembled WGS sequence"/>
</dbReference>
<evidence type="ECO:0000313" key="26">
    <source>
        <dbReference type="EMBL" id="KAL1557386.1"/>
    </source>
</evidence>
<feature type="compositionally biased region" description="Basic and acidic residues" evidence="19">
    <location>
        <begin position="992"/>
        <end position="1008"/>
    </location>
</feature>
<reference evidence="26 27" key="1">
    <citation type="submission" date="2024-06" db="EMBL/GenBank/DDBJ databases">
        <title>A chromosome level genome sequence of Diviner's sage (Salvia divinorum).</title>
        <authorList>
            <person name="Ford S.A."/>
            <person name="Ro D.-K."/>
            <person name="Ness R.W."/>
            <person name="Phillips M.A."/>
        </authorList>
    </citation>
    <scope>NUCLEOTIDE SEQUENCE [LARGE SCALE GENOMIC DNA]</scope>
    <source>
        <strain evidence="26">SAF-2024a</strain>
        <tissue evidence="26">Leaf</tissue>
    </source>
</reference>
<feature type="domain" description="DRBM" evidence="20">
    <location>
        <begin position="1476"/>
        <end position="1500"/>
    </location>
</feature>
<evidence type="ECO:0000256" key="16">
    <source>
        <dbReference type="ARBA" id="ARBA00023242"/>
    </source>
</evidence>
<dbReference type="GO" id="GO:0005524">
    <property type="term" value="F:ATP binding"/>
    <property type="evidence" value="ECO:0007669"/>
    <property type="project" value="UniProtKB-KW"/>
</dbReference>
<dbReference type="InterPro" id="IPR036389">
    <property type="entry name" value="RNase_III_sf"/>
</dbReference>
<feature type="region of interest" description="Disordered" evidence="19">
    <location>
        <begin position="992"/>
        <end position="1013"/>
    </location>
</feature>
<dbReference type="InterPro" id="IPR036085">
    <property type="entry name" value="PAZ_dom_sf"/>
</dbReference>
<dbReference type="CDD" id="cd18034">
    <property type="entry name" value="DEXHc_dicer"/>
    <property type="match status" value="1"/>
</dbReference>
<dbReference type="GO" id="GO:0004519">
    <property type="term" value="F:endonuclease activity"/>
    <property type="evidence" value="ECO:0007669"/>
    <property type="project" value="UniProtKB-KW"/>
</dbReference>
<dbReference type="EMBL" id="JBEAFC010000004">
    <property type="protein sequence ID" value="KAL1557386.1"/>
    <property type="molecule type" value="Genomic_DNA"/>
</dbReference>
<dbReference type="InterPro" id="IPR000999">
    <property type="entry name" value="RNase_III_dom"/>
</dbReference>
<evidence type="ECO:0000256" key="1">
    <source>
        <dbReference type="ARBA" id="ARBA00001936"/>
    </source>
</evidence>
<dbReference type="CDD" id="cd00593">
    <property type="entry name" value="RIBOc"/>
    <property type="match status" value="2"/>
</dbReference>
<dbReference type="InterPro" id="IPR014001">
    <property type="entry name" value="Helicase_ATP-bd"/>
</dbReference>
<keyword evidence="12" id="KW-0460">Magnesium</keyword>
<dbReference type="Pfam" id="PF00271">
    <property type="entry name" value="Helicase_C"/>
    <property type="match status" value="1"/>
</dbReference>
<feature type="domain" description="Dicer dsRNA-binding fold" evidence="25">
    <location>
        <begin position="574"/>
        <end position="664"/>
    </location>
</feature>
<dbReference type="Pfam" id="PF03368">
    <property type="entry name" value="Dicer_dimer"/>
    <property type="match status" value="1"/>
</dbReference>
<evidence type="ECO:0000256" key="19">
    <source>
        <dbReference type="SAM" id="MobiDB-lite"/>
    </source>
</evidence>
<dbReference type="FunFam" id="2.170.260.10:FF:000004">
    <property type="entry name" value="Dicer-like 104"/>
    <property type="match status" value="1"/>
</dbReference>
<organism evidence="26 27">
    <name type="scientific">Salvia divinorum</name>
    <name type="common">Maria pastora</name>
    <name type="synonym">Diviner's sage</name>
    <dbReference type="NCBI Taxonomy" id="28513"/>
    <lineage>
        <taxon>Eukaryota</taxon>
        <taxon>Viridiplantae</taxon>
        <taxon>Streptophyta</taxon>
        <taxon>Embryophyta</taxon>
        <taxon>Tracheophyta</taxon>
        <taxon>Spermatophyta</taxon>
        <taxon>Magnoliopsida</taxon>
        <taxon>eudicotyledons</taxon>
        <taxon>Gunneridae</taxon>
        <taxon>Pentapetalae</taxon>
        <taxon>asterids</taxon>
        <taxon>lamiids</taxon>
        <taxon>Lamiales</taxon>
        <taxon>Lamiaceae</taxon>
        <taxon>Nepetoideae</taxon>
        <taxon>Mentheae</taxon>
        <taxon>Salviinae</taxon>
        <taxon>Salvia</taxon>
        <taxon>Salvia subgen. Calosphace</taxon>
    </lineage>
</organism>
<evidence type="ECO:0000256" key="11">
    <source>
        <dbReference type="ARBA" id="ARBA00022840"/>
    </source>
</evidence>
<keyword evidence="11" id="KW-0067">ATP-binding</keyword>
<evidence type="ECO:0000256" key="14">
    <source>
        <dbReference type="ARBA" id="ARBA00023158"/>
    </source>
</evidence>
<dbReference type="Gene3D" id="1.10.1520.10">
    <property type="entry name" value="Ribonuclease III domain"/>
    <property type="match status" value="2"/>
</dbReference>
<dbReference type="FunFam" id="3.30.160.380:FF:000001">
    <property type="entry name" value="Endoribonuclease dicer-like 1"/>
    <property type="match status" value="1"/>
</dbReference>
<dbReference type="InterPro" id="IPR001650">
    <property type="entry name" value="Helicase_C-like"/>
</dbReference>
<dbReference type="Gene3D" id="3.40.50.300">
    <property type="entry name" value="P-loop containing nucleotide triphosphate hydrolases"/>
    <property type="match status" value="2"/>
</dbReference>
<protein>
    <submittedName>
        <fullName evidence="26">Dicer dimerization domain</fullName>
    </submittedName>
</protein>
<feature type="domain" description="RNase III" evidence="21">
    <location>
        <begin position="1051"/>
        <end position="1222"/>
    </location>
</feature>
<dbReference type="SUPFAM" id="SSF101690">
    <property type="entry name" value="PAZ domain"/>
    <property type="match status" value="1"/>
</dbReference>
<keyword evidence="6" id="KW-0677">Repeat</keyword>
<feature type="region of interest" description="Disordered" evidence="19">
    <location>
        <begin position="1501"/>
        <end position="1554"/>
    </location>
</feature>
<feature type="domain" description="Helicase C-terminal" evidence="24">
    <location>
        <begin position="387"/>
        <end position="544"/>
    </location>
</feature>
<feature type="domain" description="RNase III" evidence="21">
    <location>
        <begin position="1263"/>
        <end position="1408"/>
    </location>
</feature>
<gene>
    <name evidence="26" type="primary">DCL3</name>
    <name evidence="26" type="ORF">AAHA92_07970</name>
</gene>
<evidence type="ECO:0000259" key="21">
    <source>
        <dbReference type="PROSITE" id="PS50142"/>
    </source>
</evidence>
<evidence type="ECO:0000259" key="20">
    <source>
        <dbReference type="PROSITE" id="PS50137"/>
    </source>
</evidence>
<evidence type="ECO:0000256" key="6">
    <source>
        <dbReference type="ARBA" id="ARBA00022737"/>
    </source>
</evidence>
<dbReference type="GO" id="GO:0004386">
    <property type="term" value="F:helicase activity"/>
    <property type="evidence" value="ECO:0007669"/>
    <property type="project" value="UniProtKB-KW"/>
</dbReference>
<evidence type="ECO:0000256" key="4">
    <source>
        <dbReference type="ARBA" id="ARBA00022722"/>
    </source>
</evidence>
<keyword evidence="4" id="KW-0540">Nuclease</keyword>
<dbReference type="FunFam" id="1.10.1520.10:FF:000004">
    <property type="entry name" value="Endoribonuclease dicer-like 1"/>
    <property type="match status" value="1"/>
</dbReference>
<dbReference type="PROSITE" id="PS50142">
    <property type="entry name" value="RNASE_3_2"/>
    <property type="match status" value="2"/>
</dbReference>
<dbReference type="Gene3D" id="3.30.160.380">
    <property type="entry name" value="Dicer dimerisation domain"/>
    <property type="match status" value="1"/>
</dbReference>
<dbReference type="PROSITE" id="PS00517">
    <property type="entry name" value="RNASE_3_1"/>
    <property type="match status" value="1"/>
</dbReference>
<accession>A0ABD1HLP4</accession>
<comment type="cofactor">
    <cofactor evidence="2">
        <name>Mg(2+)</name>
        <dbReference type="ChEBI" id="CHEBI:18420"/>
    </cofactor>
</comment>
<evidence type="ECO:0000256" key="10">
    <source>
        <dbReference type="ARBA" id="ARBA00022806"/>
    </source>
</evidence>
<dbReference type="InterPro" id="IPR014720">
    <property type="entry name" value="dsRBD_dom"/>
</dbReference>
<dbReference type="PROSITE" id="PS50821">
    <property type="entry name" value="PAZ"/>
    <property type="match status" value="1"/>
</dbReference>
<evidence type="ECO:0000256" key="17">
    <source>
        <dbReference type="ARBA" id="ARBA00035116"/>
    </source>
</evidence>
<keyword evidence="13 18" id="KW-0694">RNA-binding</keyword>
<dbReference type="Pfam" id="PF00636">
    <property type="entry name" value="Ribonuclease_3"/>
    <property type="match status" value="2"/>
</dbReference>
<comment type="similarity">
    <text evidence="17 18">Belongs to the helicase family. Dicer subfamily.</text>
</comment>
<keyword evidence="15" id="KW-0464">Manganese</keyword>
<dbReference type="InterPro" id="IPR038248">
    <property type="entry name" value="Dicer_dimer_sf"/>
</dbReference>
<dbReference type="GO" id="GO:0010267">
    <property type="term" value="P:ta-siRNA processing"/>
    <property type="evidence" value="ECO:0007669"/>
    <property type="project" value="UniProtKB-ARBA"/>
</dbReference>
<evidence type="ECO:0000256" key="13">
    <source>
        <dbReference type="ARBA" id="ARBA00022884"/>
    </source>
</evidence>
<evidence type="ECO:0000313" key="27">
    <source>
        <dbReference type="Proteomes" id="UP001567538"/>
    </source>
</evidence>
<keyword evidence="8" id="KW-0255">Endonuclease</keyword>
<keyword evidence="5" id="KW-0479">Metal-binding</keyword>
<keyword evidence="10" id="KW-0347">Helicase</keyword>
<dbReference type="GO" id="GO:0046872">
    <property type="term" value="F:metal ion binding"/>
    <property type="evidence" value="ECO:0007669"/>
    <property type="project" value="UniProtKB-KW"/>
</dbReference>
<proteinExistence type="inferred from homology"/>
<dbReference type="PANTHER" id="PTHR14950:SF46">
    <property type="entry name" value="ENDORIBONUCLEASE DICER HOMOLOG 3"/>
    <property type="match status" value="1"/>
</dbReference>
<name>A0ABD1HLP4_SALDI</name>
<evidence type="ECO:0000259" key="23">
    <source>
        <dbReference type="PROSITE" id="PS51192"/>
    </source>
</evidence>
<dbReference type="PROSITE" id="PS51192">
    <property type="entry name" value="HELICASE_ATP_BIND_1"/>
    <property type="match status" value="1"/>
</dbReference>
<keyword evidence="9" id="KW-0378">Hydrolase</keyword>
<keyword evidence="14" id="KW-0943">RNA-mediated gene silencing</keyword>
<keyword evidence="27" id="KW-1185">Reference proteome</keyword>
<evidence type="ECO:0000256" key="18">
    <source>
        <dbReference type="PROSITE-ProRule" id="PRU00657"/>
    </source>
</evidence>
<dbReference type="InterPro" id="IPR011545">
    <property type="entry name" value="DEAD/DEAH_box_helicase_dom"/>
</dbReference>
<evidence type="ECO:0000256" key="2">
    <source>
        <dbReference type="ARBA" id="ARBA00001946"/>
    </source>
</evidence>
<dbReference type="GO" id="GO:0003723">
    <property type="term" value="F:RNA binding"/>
    <property type="evidence" value="ECO:0007669"/>
    <property type="project" value="UniProtKB-UniRule"/>
</dbReference>
<dbReference type="PANTHER" id="PTHR14950">
    <property type="entry name" value="DICER-RELATED"/>
    <property type="match status" value="1"/>
</dbReference>
<dbReference type="GO" id="GO:0005634">
    <property type="term" value="C:nucleus"/>
    <property type="evidence" value="ECO:0007669"/>
    <property type="project" value="UniProtKB-SubCell"/>
</dbReference>
<keyword evidence="7" id="KW-0547">Nucleotide-binding</keyword>
<evidence type="ECO:0000256" key="5">
    <source>
        <dbReference type="ARBA" id="ARBA00022723"/>
    </source>
</evidence>
<feature type="domain" description="Helicase ATP-binding" evidence="23">
    <location>
        <begin position="44"/>
        <end position="219"/>
    </location>
</feature>
<evidence type="ECO:0000256" key="12">
    <source>
        <dbReference type="ARBA" id="ARBA00022842"/>
    </source>
</evidence>
<evidence type="ECO:0000256" key="7">
    <source>
        <dbReference type="ARBA" id="ARBA00022741"/>
    </source>
</evidence>
<dbReference type="GO" id="GO:0016787">
    <property type="term" value="F:hydrolase activity"/>
    <property type="evidence" value="ECO:0007669"/>
    <property type="project" value="UniProtKB-KW"/>
</dbReference>
<dbReference type="Pfam" id="PF00270">
    <property type="entry name" value="DEAD"/>
    <property type="match status" value="1"/>
</dbReference>
<keyword evidence="16" id="KW-0539">Nucleus</keyword>
<dbReference type="Pfam" id="PF02170">
    <property type="entry name" value="PAZ"/>
    <property type="match status" value="1"/>
</dbReference>
<dbReference type="InterPro" id="IPR003100">
    <property type="entry name" value="PAZ_dom"/>
</dbReference>
<evidence type="ECO:0000256" key="3">
    <source>
        <dbReference type="ARBA" id="ARBA00004123"/>
    </source>
</evidence>
<dbReference type="Gene3D" id="3.30.160.20">
    <property type="match status" value="1"/>
</dbReference>
<dbReference type="PROSITE" id="PS51327">
    <property type="entry name" value="DICER_DSRBF"/>
    <property type="match status" value="1"/>
</dbReference>
<dbReference type="InterPro" id="IPR027417">
    <property type="entry name" value="P-loop_NTPase"/>
</dbReference>
<evidence type="ECO:0000259" key="22">
    <source>
        <dbReference type="PROSITE" id="PS50821"/>
    </source>
</evidence>
<dbReference type="SMART" id="SM00487">
    <property type="entry name" value="DEXDc"/>
    <property type="match status" value="1"/>
</dbReference>
<dbReference type="PROSITE" id="PS50137">
    <property type="entry name" value="DS_RBD"/>
    <property type="match status" value="1"/>
</dbReference>
<comment type="caution">
    <text evidence="26">The sequence shown here is derived from an EMBL/GenBank/DDBJ whole genome shotgun (WGS) entry which is preliminary data.</text>
</comment>
<evidence type="ECO:0000256" key="9">
    <source>
        <dbReference type="ARBA" id="ARBA00022801"/>
    </source>
</evidence>
<dbReference type="FunFam" id="1.10.1520.10:FF:000008">
    <property type="entry name" value="Dicer-like 104"/>
    <property type="match status" value="1"/>
</dbReference>
<dbReference type="InterPro" id="IPR005034">
    <property type="entry name" value="Dicer_dimerisation"/>
</dbReference>
<dbReference type="SUPFAM" id="SSF52540">
    <property type="entry name" value="P-loop containing nucleoside triphosphate hydrolases"/>
    <property type="match status" value="1"/>
</dbReference>
<dbReference type="SUPFAM" id="SSF69065">
    <property type="entry name" value="RNase III domain-like"/>
    <property type="match status" value="2"/>
</dbReference>
<evidence type="ECO:0000259" key="24">
    <source>
        <dbReference type="PROSITE" id="PS51194"/>
    </source>
</evidence>
<comment type="subcellular location">
    <subcellularLocation>
        <location evidence="3">Nucleus</location>
    </subcellularLocation>
</comment>
<feature type="domain" description="PAZ" evidence="22">
    <location>
        <begin position="888"/>
        <end position="1026"/>
    </location>
</feature>
<dbReference type="SMART" id="SM00949">
    <property type="entry name" value="PAZ"/>
    <property type="match status" value="1"/>
</dbReference>
<dbReference type="Gene3D" id="2.170.260.10">
    <property type="entry name" value="paz domain"/>
    <property type="match status" value="1"/>
</dbReference>
<evidence type="ECO:0000259" key="25">
    <source>
        <dbReference type="PROSITE" id="PS51327"/>
    </source>
</evidence>